<dbReference type="SUPFAM" id="SSF54184">
    <property type="entry name" value="Penicillin-binding protein 2x (pbp-2x), c-terminal domain"/>
    <property type="match status" value="1"/>
</dbReference>
<dbReference type="KEGG" id="fae:FAES_5409"/>
<evidence type="ECO:0000313" key="6">
    <source>
        <dbReference type="EMBL" id="CCH03408.1"/>
    </source>
</evidence>
<keyword evidence="2" id="KW-0378">Hydrolase</keyword>
<dbReference type="eggNOG" id="COG0768">
    <property type="taxonomic scope" value="Bacteria"/>
</dbReference>
<dbReference type="InterPro" id="IPR050515">
    <property type="entry name" value="Beta-lactam/transpept"/>
</dbReference>
<evidence type="ECO:0000256" key="1">
    <source>
        <dbReference type="ARBA" id="ARBA00004370"/>
    </source>
</evidence>
<evidence type="ECO:0000256" key="3">
    <source>
        <dbReference type="ARBA" id="ARBA00023136"/>
    </source>
</evidence>
<accession>I0KH05</accession>
<dbReference type="PANTHER" id="PTHR30627:SF1">
    <property type="entry name" value="PEPTIDOGLYCAN D,D-TRANSPEPTIDASE FTSI"/>
    <property type="match status" value="1"/>
</dbReference>
<dbReference type="GO" id="GO:0016757">
    <property type="term" value="F:glycosyltransferase activity"/>
    <property type="evidence" value="ECO:0007669"/>
    <property type="project" value="UniProtKB-KW"/>
</dbReference>
<keyword evidence="6" id="KW-0328">Glycosyltransferase</keyword>
<dbReference type="HOGENOM" id="CLU_009289_6_4_10"/>
<keyword evidence="2" id="KW-0121">Carboxypeptidase</keyword>
<keyword evidence="4" id="KW-1133">Transmembrane helix</keyword>
<dbReference type="CDD" id="cd06575">
    <property type="entry name" value="PASTA_Pbp2x-like_2"/>
    <property type="match status" value="1"/>
</dbReference>
<dbReference type="Gene3D" id="3.90.1310.10">
    <property type="entry name" value="Penicillin-binding protein 2a (Domain 2)"/>
    <property type="match status" value="1"/>
</dbReference>
<reference evidence="6 7" key="1">
    <citation type="journal article" date="2012" name="J. Bacteriol.">
        <title>Genome Sequence of Fibrella aestuarina BUZ 2T, a Filamentous Marine Bacterium.</title>
        <authorList>
            <person name="Filippini M."/>
            <person name="Qi W."/>
            <person name="Blom J."/>
            <person name="Goesmann A."/>
            <person name="Smits T.H."/>
            <person name="Bagheri H.C."/>
        </authorList>
    </citation>
    <scope>NUCLEOTIDE SEQUENCE [LARGE SCALE GENOMIC DNA]</scope>
    <source>
        <strain evidence="7">BUZ 2T</strain>
    </source>
</reference>
<dbReference type="SMART" id="SM00740">
    <property type="entry name" value="PASTA"/>
    <property type="match status" value="1"/>
</dbReference>
<evidence type="ECO:0000256" key="4">
    <source>
        <dbReference type="SAM" id="Phobius"/>
    </source>
</evidence>
<dbReference type="Pfam" id="PF03717">
    <property type="entry name" value="PBP_dimer"/>
    <property type="match status" value="1"/>
</dbReference>
<dbReference type="InterPro" id="IPR005543">
    <property type="entry name" value="PASTA_dom"/>
</dbReference>
<dbReference type="GO" id="GO:0005886">
    <property type="term" value="C:plasma membrane"/>
    <property type="evidence" value="ECO:0007669"/>
    <property type="project" value="TreeGrafter"/>
</dbReference>
<dbReference type="EMBL" id="HE796683">
    <property type="protein sequence ID" value="CCH03408.1"/>
    <property type="molecule type" value="Genomic_DNA"/>
</dbReference>
<organism evidence="6 7">
    <name type="scientific">Fibrella aestuarina BUZ 2</name>
    <dbReference type="NCBI Taxonomy" id="1166018"/>
    <lineage>
        <taxon>Bacteria</taxon>
        <taxon>Pseudomonadati</taxon>
        <taxon>Bacteroidota</taxon>
        <taxon>Cytophagia</taxon>
        <taxon>Cytophagales</taxon>
        <taxon>Spirosomataceae</taxon>
        <taxon>Fibrella</taxon>
    </lineage>
</organism>
<sequence>MGYESIRSASKPSIHCSLYIIHSPPSPMNIKEEFLNRSRHAFFALVLLGVAILGRLVYMQYFATFKKKGETEAKLWSQRIEGFQIRQDTLRAKRGDIYARDGSLLATSLPTYEVGIDPRVAKEDYFNAKVDSLGLVMSAIFRDKSAREYTSLVRAARQSGRKYLLLNRRRVSFQERQELLKWPFFRKTKKLSARGGGLRAYYERYHPYGQMALRTVGDLNPKNGQGQMGLEASFQTALAGKNAVGLVEVLAGGVKKPVDDGPDMKPEPGLDLYTTIDVNFQDIAETALKGALERYNADRGSVIVMEVQTGEIRALANLTRQNGGYVENFNHALAGRTDPGSTFKLATMMALLEEKAIWPGKMIHTGDRAVRYHGVEVADSKGGASGSITAQQVFEKSSNVGIHMMMASYFYSRPDLYCRYLRQFRLNKPTGIHMRGEAPPVMRNPDMKGWSKTSLTFMSYGYEMQLTPLQMLTFYNAVANDGRWVRPMLVKQVKLAGEVIEETAPYVAPEPIAKPETIRLVKNMLEGVVDHGTARNIRNPNYKIAGKTGTAQKIVNGLYQKGRYYTSFIGYFPADHPKYTILTMVDNPHGENVNLLYAGSVSAPVFKEVADRIYSYDIDIHAPMRPRRAERPARFSPQLANAGYAEDLHTISTELNLDSQPAAEGWVRRREGGSWQSVPARKDRIPDVRGLTLRDALPLLENRGLRVAVQGRGKVQEQSLEPGIALANNRQIVLTLQ</sequence>
<dbReference type="EC" id="2.4.1.129" evidence="6"/>
<protein>
    <submittedName>
        <fullName evidence="6">Peptidoglycan glycosyltransferase</fullName>
        <ecNumber evidence="6">2.4.1.129</ecNumber>
    </submittedName>
</protein>
<dbReference type="Gene3D" id="3.40.710.10">
    <property type="entry name" value="DD-peptidase/beta-lactamase superfamily"/>
    <property type="match status" value="1"/>
</dbReference>
<keyword evidence="7" id="KW-1185">Reference proteome</keyword>
<keyword evidence="2" id="KW-0645">Protease</keyword>
<evidence type="ECO:0000256" key="2">
    <source>
        <dbReference type="ARBA" id="ARBA00022645"/>
    </source>
</evidence>
<dbReference type="Pfam" id="PF03793">
    <property type="entry name" value="PASTA"/>
    <property type="match status" value="1"/>
</dbReference>
<dbReference type="STRING" id="1166018.FAES_5409"/>
<keyword evidence="3 4" id="KW-0472">Membrane</keyword>
<dbReference type="GO" id="GO:0008658">
    <property type="term" value="F:penicillin binding"/>
    <property type="evidence" value="ECO:0007669"/>
    <property type="project" value="InterPro"/>
</dbReference>
<keyword evidence="4" id="KW-0812">Transmembrane</keyword>
<dbReference type="SUPFAM" id="SSF56601">
    <property type="entry name" value="beta-lactamase/transpeptidase-like"/>
    <property type="match status" value="1"/>
</dbReference>
<dbReference type="InterPro" id="IPR005311">
    <property type="entry name" value="PBP_dimer"/>
</dbReference>
<evidence type="ECO:0000259" key="5">
    <source>
        <dbReference type="PROSITE" id="PS51178"/>
    </source>
</evidence>
<dbReference type="InterPro" id="IPR036138">
    <property type="entry name" value="PBP_dimer_sf"/>
</dbReference>
<dbReference type="PATRIC" id="fig|1166018.3.peg.2386"/>
<evidence type="ECO:0000313" key="7">
    <source>
        <dbReference type="Proteomes" id="UP000011058"/>
    </source>
</evidence>
<dbReference type="Gene3D" id="3.30.450.330">
    <property type="match status" value="1"/>
</dbReference>
<comment type="subcellular location">
    <subcellularLocation>
        <location evidence="1">Membrane</location>
    </subcellularLocation>
</comment>
<dbReference type="PANTHER" id="PTHR30627">
    <property type="entry name" value="PEPTIDOGLYCAN D,D-TRANSPEPTIDASE"/>
    <property type="match status" value="1"/>
</dbReference>
<dbReference type="SUPFAM" id="SSF56519">
    <property type="entry name" value="Penicillin binding protein dimerisation domain"/>
    <property type="match status" value="1"/>
</dbReference>
<name>I0KH05_9BACT</name>
<dbReference type="GO" id="GO:0071555">
    <property type="term" value="P:cell wall organization"/>
    <property type="evidence" value="ECO:0007669"/>
    <property type="project" value="TreeGrafter"/>
</dbReference>
<dbReference type="InterPro" id="IPR001460">
    <property type="entry name" value="PCN-bd_Tpept"/>
</dbReference>
<dbReference type="Proteomes" id="UP000011058">
    <property type="component" value="Chromosome"/>
</dbReference>
<feature type="transmembrane region" description="Helical" evidence="4">
    <location>
        <begin position="41"/>
        <end position="58"/>
    </location>
</feature>
<gene>
    <name evidence="6" type="ORF">FAES_5409</name>
</gene>
<feature type="domain" description="PASTA" evidence="5">
    <location>
        <begin position="679"/>
        <end position="737"/>
    </location>
</feature>
<dbReference type="GO" id="GO:0004180">
    <property type="term" value="F:carboxypeptidase activity"/>
    <property type="evidence" value="ECO:0007669"/>
    <property type="project" value="UniProtKB-KW"/>
</dbReference>
<dbReference type="PROSITE" id="PS51178">
    <property type="entry name" value="PASTA"/>
    <property type="match status" value="1"/>
</dbReference>
<keyword evidence="6" id="KW-0808">Transferase</keyword>
<dbReference type="InterPro" id="IPR012338">
    <property type="entry name" value="Beta-lactam/transpept-like"/>
</dbReference>
<dbReference type="AlphaFoldDB" id="I0KH05"/>
<dbReference type="Pfam" id="PF00905">
    <property type="entry name" value="Transpeptidase"/>
    <property type="match status" value="1"/>
</dbReference>
<proteinExistence type="predicted"/>